<accession>A0AAN7BBH6</accession>
<name>A0AAN7BBH6_9PEZI</name>
<dbReference type="EMBL" id="MU858086">
    <property type="protein sequence ID" value="KAK4214885.1"/>
    <property type="molecule type" value="Genomic_DNA"/>
</dbReference>
<reference evidence="2" key="1">
    <citation type="journal article" date="2023" name="Mol. Phylogenet. Evol.">
        <title>Genome-scale phylogeny and comparative genomics of the fungal order Sordariales.</title>
        <authorList>
            <person name="Hensen N."/>
            <person name="Bonometti L."/>
            <person name="Westerberg I."/>
            <person name="Brannstrom I.O."/>
            <person name="Guillou S."/>
            <person name="Cros-Aarteil S."/>
            <person name="Calhoun S."/>
            <person name="Haridas S."/>
            <person name="Kuo A."/>
            <person name="Mondo S."/>
            <person name="Pangilinan J."/>
            <person name="Riley R."/>
            <person name="LaButti K."/>
            <person name="Andreopoulos B."/>
            <person name="Lipzen A."/>
            <person name="Chen C."/>
            <person name="Yan M."/>
            <person name="Daum C."/>
            <person name="Ng V."/>
            <person name="Clum A."/>
            <person name="Steindorff A."/>
            <person name="Ohm R.A."/>
            <person name="Martin F."/>
            <person name="Silar P."/>
            <person name="Natvig D.O."/>
            <person name="Lalanne C."/>
            <person name="Gautier V."/>
            <person name="Ament-Velasquez S.L."/>
            <person name="Kruys A."/>
            <person name="Hutchinson M.I."/>
            <person name="Powell A.J."/>
            <person name="Barry K."/>
            <person name="Miller A.N."/>
            <person name="Grigoriev I.V."/>
            <person name="Debuchy R."/>
            <person name="Gladieux P."/>
            <person name="Hiltunen Thoren M."/>
            <person name="Johannesson H."/>
        </authorList>
    </citation>
    <scope>NUCLEOTIDE SEQUENCE</scope>
    <source>
        <strain evidence="2">PSN293</strain>
    </source>
</reference>
<gene>
    <name evidence="2" type="ORF">QBC37DRAFT_372483</name>
</gene>
<feature type="signal peptide" evidence="1">
    <location>
        <begin position="1"/>
        <end position="23"/>
    </location>
</feature>
<proteinExistence type="predicted"/>
<reference evidence="2" key="2">
    <citation type="submission" date="2023-05" db="EMBL/GenBank/DDBJ databases">
        <authorList>
            <consortium name="Lawrence Berkeley National Laboratory"/>
            <person name="Steindorff A."/>
            <person name="Hensen N."/>
            <person name="Bonometti L."/>
            <person name="Westerberg I."/>
            <person name="Brannstrom I.O."/>
            <person name="Guillou S."/>
            <person name="Cros-Aarteil S."/>
            <person name="Calhoun S."/>
            <person name="Haridas S."/>
            <person name="Kuo A."/>
            <person name="Mondo S."/>
            <person name="Pangilinan J."/>
            <person name="Riley R."/>
            <person name="Labutti K."/>
            <person name="Andreopoulos B."/>
            <person name="Lipzen A."/>
            <person name="Chen C."/>
            <person name="Yanf M."/>
            <person name="Daum C."/>
            <person name="Ng V."/>
            <person name="Clum A."/>
            <person name="Ohm R."/>
            <person name="Martin F."/>
            <person name="Silar P."/>
            <person name="Natvig D."/>
            <person name="Lalanne C."/>
            <person name="Gautier V."/>
            <person name="Ament-Velasquez S.L."/>
            <person name="Kruys A."/>
            <person name="Hutchinson M.I."/>
            <person name="Powell A.J."/>
            <person name="Barry K."/>
            <person name="Miller A.N."/>
            <person name="Grigoriev I.V."/>
            <person name="Debuchy R."/>
            <person name="Gladieux P."/>
            <person name="Thoren M.H."/>
            <person name="Johannesson H."/>
        </authorList>
    </citation>
    <scope>NUCLEOTIDE SEQUENCE</scope>
    <source>
        <strain evidence="2">PSN293</strain>
    </source>
</reference>
<dbReference type="AlphaFoldDB" id="A0AAN7BBH6"/>
<evidence type="ECO:0000313" key="2">
    <source>
        <dbReference type="EMBL" id="KAK4214885.1"/>
    </source>
</evidence>
<dbReference type="NCBIfam" id="NF033852">
    <property type="entry name" value="fulvocin_rel"/>
    <property type="match status" value="1"/>
</dbReference>
<protein>
    <submittedName>
        <fullName evidence="2">Uncharacterized protein</fullName>
    </submittedName>
</protein>
<comment type="caution">
    <text evidence="2">The sequence shown here is derived from an EMBL/GenBank/DDBJ whole genome shotgun (WGS) entry which is preliminary data.</text>
</comment>
<evidence type="ECO:0000313" key="3">
    <source>
        <dbReference type="Proteomes" id="UP001301769"/>
    </source>
</evidence>
<evidence type="ECO:0000256" key="1">
    <source>
        <dbReference type="SAM" id="SignalP"/>
    </source>
</evidence>
<keyword evidence="1" id="KW-0732">Signal</keyword>
<dbReference type="Proteomes" id="UP001301769">
    <property type="component" value="Unassembled WGS sequence"/>
</dbReference>
<keyword evidence="3" id="KW-1185">Reference proteome</keyword>
<feature type="chain" id="PRO_5043023046" evidence="1">
    <location>
        <begin position="24"/>
        <end position="174"/>
    </location>
</feature>
<sequence>MLLSTITRIFTAIAIVSCNTVHAATVKYVDKDIYTKGLALGMLQRISTFRAAHEPLNDAQAAALNLLQHVVTTFDVNSVQDAEDACVAAFGRDECRYFSAQPVSAVTSRGSDSSDLTARAADCKCATLNNWCDSTRKCISHRTNGCNYASYGCGTVWIYPCDGRCATGTGGGGW</sequence>
<organism evidence="2 3">
    <name type="scientific">Rhypophila decipiens</name>
    <dbReference type="NCBI Taxonomy" id="261697"/>
    <lineage>
        <taxon>Eukaryota</taxon>
        <taxon>Fungi</taxon>
        <taxon>Dikarya</taxon>
        <taxon>Ascomycota</taxon>
        <taxon>Pezizomycotina</taxon>
        <taxon>Sordariomycetes</taxon>
        <taxon>Sordariomycetidae</taxon>
        <taxon>Sordariales</taxon>
        <taxon>Naviculisporaceae</taxon>
        <taxon>Rhypophila</taxon>
    </lineage>
</organism>